<name>A0A8J7KJJ7_9ACTN</name>
<organism evidence="2 3">
    <name type="scientific">Longispora fulva</name>
    <dbReference type="NCBI Taxonomy" id="619741"/>
    <lineage>
        <taxon>Bacteria</taxon>
        <taxon>Bacillati</taxon>
        <taxon>Actinomycetota</taxon>
        <taxon>Actinomycetes</taxon>
        <taxon>Micromonosporales</taxon>
        <taxon>Micromonosporaceae</taxon>
        <taxon>Longispora</taxon>
    </lineage>
</organism>
<dbReference type="Gene3D" id="3.40.710.10">
    <property type="entry name" value="DD-peptidase/beta-lactamase superfamily"/>
    <property type="match status" value="1"/>
</dbReference>
<evidence type="ECO:0000313" key="2">
    <source>
        <dbReference type="EMBL" id="MBG6136954.1"/>
    </source>
</evidence>
<feature type="domain" description="Beta-lactamase-related" evidence="1">
    <location>
        <begin position="5"/>
        <end position="360"/>
    </location>
</feature>
<dbReference type="EMBL" id="JADOUF010000001">
    <property type="protein sequence ID" value="MBG6136954.1"/>
    <property type="molecule type" value="Genomic_DNA"/>
</dbReference>
<dbReference type="RefSeq" id="WP_197003868.1">
    <property type="nucleotide sequence ID" value="NZ_BONS01000022.1"/>
</dbReference>
<evidence type="ECO:0000259" key="1">
    <source>
        <dbReference type="Pfam" id="PF00144"/>
    </source>
</evidence>
<sequence length="382" mass="40499">MTDLRELLDTHVRNGSVPGAVALVARGDRTEVAAVGSVAVGGAPMARDSIFRIASITKPVTAAAVMVLVEEGRIALDEPVDRWLPELAEPMVVRTPASPVDDVVPAVRPITVFDLLTSTAGYGFASDFTLPAVQRLFPVQKDGRRPATFPAPDVWMAELSQVPLLYQPGEAWLYDTCSTLQGVLVARVAGRPLPEFLAERVFGPLGMVDTGFEVPADRLGRFTSYYRRGEAGALELADGPEGQWSAPPAFALGNGGLVSTVDDWLAFGRMLLAGGVTADGRRLLSADSVRRMTSDHTTAVQRAVGELFLQGQGWGFGGSVDVAVLDPWNVPGRYGWVGGTGTSAHVVPATGTVAILLTQVGADSPVPPEWMSDFWRYSTGAG</sequence>
<keyword evidence="3" id="KW-1185">Reference proteome</keyword>
<dbReference type="Proteomes" id="UP000622552">
    <property type="component" value="Unassembled WGS sequence"/>
</dbReference>
<reference evidence="2" key="1">
    <citation type="submission" date="2020-11" db="EMBL/GenBank/DDBJ databases">
        <title>Sequencing the genomes of 1000 actinobacteria strains.</title>
        <authorList>
            <person name="Klenk H.-P."/>
        </authorList>
    </citation>
    <scope>NUCLEOTIDE SEQUENCE</scope>
    <source>
        <strain evidence="2">DSM 45356</strain>
    </source>
</reference>
<dbReference type="PANTHER" id="PTHR43283">
    <property type="entry name" value="BETA-LACTAMASE-RELATED"/>
    <property type="match status" value="1"/>
</dbReference>
<dbReference type="InterPro" id="IPR012338">
    <property type="entry name" value="Beta-lactam/transpept-like"/>
</dbReference>
<dbReference type="SUPFAM" id="SSF56601">
    <property type="entry name" value="beta-lactamase/transpeptidase-like"/>
    <property type="match status" value="1"/>
</dbReference>
<dbReference type="InterPro" id="IPR050789">
    <property type="entry name" value="Diverse_Enzym_Activities"/>
</dbReference>
<dbReference type="AlphaFoldDB" id="A0A8J7KJJ7"/>
<protein>
    <submittedName>
        <fullName evidence="2">CubicO group peptidase (Beta-lactamase class C family)</fullName>
    </submittedName>
</protein>
<comment type="caution">
    <text evidence="2">The sequence shown here is derived from an EMBL/GenBank/DDBJ whole genome shotgun (WGS) entry which is preliminary data.</text>
</comment>
<evidence type="ECO:0000313" key="3">
    <source>
        <dbReference type="Proteomes" id="UP000622552"/>
    </source>
</evidence>
<gene>
    <name evidence="2" type="ORF">IW245_003148</name>
</gene>
<accession>A0A8J7KJJ7</accession>
<proteinExistence type="predicted"/>
<dbReference type="InterPro" id="IPR001466">
    <property type="entry name" value="Beta-lactam-related"/>
</dbReference>
<dbReference type="PANTHER" id="PTHR43283:SF3">
    <property type="entry name" value="BETA-LACTAMASE FAMILY PROTEIN (AFU_ORTHOLOGUE AFUA_5G07500)"/>
    <property type="match status" value="1"/>
</dbReference>
<dbReference type="Pfam" id="PF00144">
    <property type="entry name" value="Beta-lactamase"/>
    <property type="match status" value="1"/>
</dbReference>